<dbReference type="AlphaFoldDB" id="A0A7Z1AZD0"/>
<comment type="caution">
    <text evidence="1">The sequence shown here is derived from an EMBL/GenBank/DDBJ whole genome shotgun (WGS) entry which is preliminary data.</text>
</comment>
<dbReference type="EMBL" id="MSIF01000005">
    <property type="protein sequence ID" value="OLF10928.1"/>
    <property type="molecule type" value="Genomic_DNA"/>
</dbReference>
<reference evidence="1 2" key="1">
    <citation type="submission" date="2016-12" db="EMBL/GenBank/DDBJ databases">
        <title>The draft genome sequence of Actinophytocola xinjiangensis.</title>
        <authorList>
            <person name="Wang W."/>
            <person name="Yuan L."/>
        </authorList>
    </citation>
    <scope>NUCLEOTIDE SEQUENCE [LARGE SCALE GENOMIC DNA]</scope>
    <source>
        <strain evidence="1 2">CGMCC 4.4663</strain>
    </source>
</reference>
<dbReference type="Proteomes" id="UP000185696">
    <property type="component" value="Unassembled WGS sequence"/>
</dbReference>
<evidence type="ECO:0000313" key="2">
    <source>
        <dbReference type="Proteomes" id="UP000185696"/>
    </source>
</evidence>
<protein>
    <submittedName>
        <fullName evidence="1">Uncharacterized protein</fullName>
    </submittedName>
</protein>
<accession>A0A7Z1AZD0</accession>
<dbReference type="OrthoDB" id="4056966at2"/>
<evidence type="ECO:0000313" key="1">
    <source>
        <dbReference type="EMBL" id="OLF10928.1"/>
    </source>
</evidence>
<name>A0A7Z1AZD0_9PSEU</name>
<keyword evidence="2" id="KW-1185">Reference proteome</keyword>
<dbReference type="RefSeq" id="WP_075133095.1">
    <property type="nucleotide sequence ID" value="NZ_MSIF01000005.1"/>
</dbReference>
<proteinExistence type="predicted"/>
<organism evidence="1 2">
    <name type="scientific">Actinophytocola xinjiangensis</name>
    <dbReference type="NCBI Taxonomy" id="485602"/>
    <lineage>
        <taxon>Bacteria</taxon>
        <taxon>Bacillati</taxon>
        <taxon>Actinomycetota</taxon>
        <taxon>Actinomycetes</taxon>
        <taxon>Pseudonocardiales</taxon>
        <taxon>Pseudonocardiaceae</taxon>
    </lineage>
</organism>
<gene>
    <name evidence="1" type="ORF">BLA60_12915</name>
</gene>
<sequence>MIVTTNLPARRRAAPHRPAGSTLWASIDVEWTKNYRIKNGNRPFCYSVVYAALPDMDQPVELTELPFSYTSMYVEEPDETGVLLASANDAVRAAFAAADHVTGHQFTSDLGVLANASAEPLHHVAAARENWLSRRVGELADRRVIDTRYDTDHVLTCTSRRLVDVCADLDLDVTQPELRRASMTALHRAYLEDGSVEARERISVLNLRHSVSTALVALRATGRARWRGTLNVNQLLADQLDGSFAWLSHPTFTDLLREAP</sequence>